<sequence length="346" mass="36153">MILHRFGNGDVVESCGKALIARFAGPRRVLSTSALNGGIKDSLTSVFNQDCKEDGEKNVPLKALTYEEHLKIVSADLGLESQTSTGLTTAADMENVSIAAETYDNVTVTAVVTGGIDVNGGRVGDPADWHESAGVCAPAPGTINILLFISAALPEGTLARALVTCTEAKTAALQELLAPSMYSSGIATGSGTDGTIIVSDLTSPVVLTYAGKHSKLGELIGRAVMKAVKKALYLQTGLGPAQQFDIFSRLGRYGVTRAGILKSCTDGAKLDALSKQSDLVVPTSLYVHLLDQLSWGLIGPADAVASASRLLEDMGMKAEITQYSDAKSASEAMLSVYVQGLQKMLL</sequence>
<dbReference type="Pfam" id="PF01955">
    <property type="entry name" value="CbiZ"/>
    <property type="match status" value="1"/>
</dbReference>
<dbReference type="InterPro" id="IPR002808">
    <property type="entry name" value="AdoCbi_amidolase"/>
</dbReference>
<dbReference type="OrthoDB" id="9767827at2"/>
<keyword evidence="1" id="KW-0378">Hydrolase</keyword>
<dbReference type="PANTHER" id="PTHR35336">
    <property type="entry name" value="ADENOSYLCOBINAMIDE AMIDOHYDROLASE"/>
    <property type="match status" value="1"/>
</dbReference>
<name>A0A1M5UEY8_9FIRM</name>
<gene>
    <name evidence="1" type="ORF">SAMN02745823_00487</name>
</gene>
<dbReference type="InterPro" id="IPR052209">
    <property type="entry name" value="CbiZ"/>
</dbReference>
<dbReference type="AlphaFoldDB" id="A0A1M5UEY8"/>
<dbReference type="EMBL" id="FQXV01000001">
    <property type="protein sequence ID" value="SHH61527.1"/>
    <property type="molecule type" value="Genomic_DNA"/>
</dbReference>
<accession>A0A1M5UEY8</accession>
<keyword evidence="2" id="KW-1185">Reference proteome</keyword>
<evidence type="ECO:0000313" key="2">
    <source>
        <dbReference type="Proteomes" id="UP000183995"/>
    </source>
</evidence>
<evidence type="ECO:0000313" key="1">
    <source>
        <dbReference type="EMBL" id="SHH61527.1"/>
    </source>
</evidence>
<protein>
    <submittedName>
        <fullName evidence="1">Adenosylcobinamide amidohydrolase</fullName>
    </submittedName>
</protein>
<dbReference type="Proteomes" id="UP000183995">
    <property type="component" value="Unassembled WGS sequence"/>
</dbReference>
<organism evidence="1 2">
    <name type="scientific">Sporobacter termitidis DSM 10068</name>
    <dbReference type="NCBI Taxonomy" id="1123282"/>
    <lineage>
        <taxon>Bacteria</taxon>
        <taxon>Bacillati</taxon>
        <taxon>Bacillota</taxon>
        <taxon>Clostridia</taxon>
        <taxon>Eubacteriales</taxon>
        <taxon>Oscillospiraceae</taxon>
        <taxon>Sporobacter</taxon>
    </lineage>
</organism>
<dbReference type="GO" id="GO:0016787">
    <property type="term" value="F:hydrolase activity"/>
    <property type="evidence" value="ECO:0007669"/>
    <property type="project" value="UniProtKB-KW"/>
</dbReference>
<dbReference type="STRING" id="1123282.SAMN02745823_00487"/>
<dbReference type="PANTHER" id="PTHR35336:SF5">
    <property type="entry name" value="ADENOSYLCOBINAMIDE AMIDOHYDROLASE"/>
    <property type="match status" value="1"/>
</dbReference>
<proteinExistence type="predicted"/>
<dbReference type="RefSeq" id="WP_073076026.1">
    <property type="nucleotide sequence ID" value="NZ_FQXV01000001.1"/>
</dbReference>
<reference evidence="1 2" key="1">
    <citation type="submission" date="2016-11" db="EMBL/GenBank/DDBJ databases">
        <authorList>
            <person name="Jaros S."/>
            <person name="Januszkiewicz K."/>
            <person name="Wedrychowicz H."/>
        </authorList>
    </citation>
    <scope>NUCLEOTIDE SEQUENCE [LARGE SCALE GENOMIC DNA]</scope>
    <source>
        <strain evidence="1 2">DSM 10068</strain>
    </source>
</reference>